<dbReference type="GO" id="GO:0000011">
    <property type="term" value="P:vacuole inheritance"/>
    <property type="evidence" value="ECO:0007669"/>
    <property type="project" value="TreeGrafter"/>
</dbReference>
<feature type="compositionally biased region" description="Basic residues" evidence="1">
    <location>
        <begin position="509"/>
        <end position="520"/>
    </location>
</feature>
<feature type="compositionally biased region" description="Low complexity" evidence="1">
    <location>
        <begin position="1"/>
        <end position="14"/>
    </location>
</feature>
<dbReference type="Proteomes" id="UP000509510">
    <property type="component" value="Chromosome III"/>
</dbReference>
<reference evidence="4" key="1">
    <citation type="submission" date="2020-06" db="EMBL/GenBank/DDBJ databases">
        <title>A chromosome-scale genome assembly of Talaromyces rugulosus W13939.</title>
        <authorList>
            <person name="Wang B."/>
            <person name="Guo L."/>
            <person name="Ye K."/>
            <person name="Wang L."/>
        </authorList>
    </citation>
    <scope>NUCLEOTIDE SEQUENCE [LARGE SCALE GENOMIC DNA]</scope>
    <source>
        <strain evidence="4">W13939</strain>
    </source>
</reference>
<dbReference type="PANTHER" id="PTHR28258:SF1">
    <property type="entry name" value="VACUOLAR SEGREGATION PROTEIN 7"/>
    <property type="match status" value="1"/>
</dbReference>
<feature type="compositionally biased region" description="Polar residues" evidence="1">
    <location>
        <begin position="136"/>
        <end position="153"/>
    </location>
</feature>
<feature type="compositionally biased region" description="Polar residues" evidence="1">
    <location>
        <begin position="478"/>
        <end position="488"/>
    </location>
</feature>
<feature type="compositionally biased region" description="Low complexity" evidence="1">
    <location>
        <begin position="281"/>
        <end position="291"/>
    </location>
</feature>
<protein>
    <recommendedName>
        <fullName evidence="5">Vacuolar segregation subunit 7</fullName>
    </recommendedName>
</protein>
<feature type="compositionally biased region" description="Polar residues" evidence="1">
    <location>
        <begin position="232"/>
        <end position="252"/>
    </location>
</feature>
<feature type="region of interest" description="Disordered" evidence="1">
    <location>
        <begin position="862"/>
        <end position="884"/>
    </location>
</feature>
<feature type="transmembrane region" description="Helical" evidence="2">
    <location>
        <begin position="637"/>
        <end position="658"/>
    </location>
</feature>
<feature type="compositionally biased region" description="Polar residues" evidence="1">
    <location>
        <begin position="748"/>
        <end position="759"/>
    </location>
</feature>
<feature type="compositionally biased region" description="Low complexity" evidence="1">
    <location>
        <begin position="118"/>
        <end position="133"/>
    </location>
</feature>
<dbReference type="GO" id="GO:0070772">
    <property type="term" value="C:PAS complex"/>
    <property type="evidence" value="ECO:0007669"/>
    <property type="project" value="TreeGrafter"/>
</dbReference>
<evidence type="ECO:0000313" key="3">
    <source>
        <dbReference type="EMBL" id="QKX59061.1"/>
    </source>
</evidence>
<feature type="region of interest" description="Disordered" evidence="1">
    <location>
        <begin position="799"/>
        <end position="824"/>
    </location>
</feature>
<dbReference type="SUPFAM" id="SSF117070">
    <property type="entry name" value="LEA14-like"/>
    <property type="match status" value="1"/>
</dbReference>
<feature type="compositionally biased region" description="Polar residues" evidence="1">
    <location>
        <begin position="15"/>
        <end position="41"/>
    </location>
</feature>
<proteinExistence type="predicted"/>
<dbReference type="GO" id="GO:0000329">
    <property type="term" value="C:fungal-type vacuole membrane"/>
    <property type="evidence" value="ECO:0007669"/>
    <property type="project" value="TreeGrafter"/>
</dbReference>
<feature type="compositionally biased region" description="Basic and acidic residues" evidence="1">
    <location>
        <begin position="255"/>
        <end position="272"/>
    </location>
</feature>
<feature type="compositionally biased region" description="Low complexity" evidence="1">
    <location>
        <begin position="93"/>
        <end position="102"/>
    </location>
</feature>
<evidence type="ECO:0000256" key="2">
    <source>
        <dbReference type="SAM" id="Phobius"/>
    </source>
</evidence>
<feature type="compositionally biased region" description="Polar residues" evidence="1">
    <location>
        <begin position="186"/>
        <end position="203"/>
    </location>
</feature>
<keyword evidence="4" id="KW-1185">Reference proteome</keyword>
<feature type="compositionally biased region" description="Polar residues" evidence="1">
    <location>
        <begin position="443"/>
        <end position="459"/>
    </location>
</feature>
<evidence type="ECO:0000256" key="1">
    <source>
        <dbReference type="SAM" id="MobiDB-lite"/>
    </source>
</evidence>
<feature type="compositionally biased region" description="Polar residues" evidence="1">
    <location>
        <begin position="497"/>
        <end position="508"/>
    </location>
</feature>
<feature type="compositionally biased region" description="Polar residues" evidence="1">
    <location>
        <begin position="108"/>
        <end position="117"/>
    </location>
</feature>
<accession>A0A7H8R085</accession>
<gene>
    <name evidence="3" type="ORF">TRUGW13939_06191</name>
</gene>
<keyword evidence="2" id="KW-1133">Transmembrane helix</keyword>
<keyword evidence="2" id="KW-0812">Transmembrane</keyword>
<dbReference type="KEGG" id="trg:TRUGW13939_06191"/>
<dbReference type="InterPro" id="IPR024260">
    <property type="entry name" value="Vac7"/>
</dbReference>
<evidence type="ECO:0008006" key="5">
    <source>
        <dbReference type="Google" id="ProtNLM"/>
    </source>
</evidence>
<feature type="region of interest" description="Disordered" evidence="1">
    <location>
        <begin position="748"/>
        <end position="775"/>
    </location>
</feature>
<evidence type="ECO:0000313" key="4">
    <source>
        <dbReference type="Proteomes" id="UP000509510"/>
    </source>
</evidence>
<feature type="region of interest" description="Disordered" evidence="1">
    <location>
        <begin position="1"/>
        <end position="393"/>
    </location>
</feature>
<dbReference type="GO" id="GO:0010513">
    <property type="term" value="P:positive regulation of phosphatidylinositol biosynthetic process"/>
    <property type="evidence" value="ECO:0007669"/>
    <property type="project" value="TreeGrafter"/>
</dbReference>
<dbReference type="OrthoDB" id="1204at2759"/>
<feature type="compositionally biased region" description="Polar residues" evidence="1">
    <location>
        <begin position="74"/>
        <end position="84"/>
    </location>
</feature>
<organism evidence="3 4">
    <name type="scientific">Talaromyces rugulosus</name>
    <name type="common">Penicillium rugulosum</name>
    <dbReference type="NCBI Taxonomy" id="121627"/>
    <lineage>
        <taxon>Eukaryota</taxon>
        <taxon>Fungi</taxon>
        <taxon>Dikarya</taxon>
        <taxon>Ascomycota</taxon>
        <taxon>Pezizomycotina</taxon>
        <taxon>Eurotiomycetes</taxon>
        <taxon>Eurotiomycetidae</taxon>
        <taxon>Eurotiales</taxon>
        <taxon>Trichocomaceae</taxon>
        <taxon>Talaromyces</taxon>
        <taxon>Talaromyces sect. Islandici</taxon>
    </lineage>
</organism>
<dbReference type="GO" id="GO:1903778">
    <property type="term" value="P:protein localization to vacuolar membrane"/>
    <property type="evidence" value="ECO:0007669"/>
    <property type="project" value="TreeGrafter"/>
</dbReference>
<feature type="compositionally biased region" description="Pro residues" evidence="1">
    <location>
        <begin position="533"/>
        <end position="542"/>
    </location>
</feature>
<feature type="region of interest" description="Disordered" evidence="1">
    <location>
        <begin position="420"/>
        <end position="614"/>
    </location>
</feature>
<dbReference type="Pfam" id="PF12751">
    <property type="entry name" value="Vac7"/>
    <property type="match status" value="1"/>
</dbReference>
<sequence>MASSNGSTPTSSSTAKSNRTSASVASTEPNNNTGRSGNGSDPDTRAAPRQNPPSMSLVPPRISTADSLSAPVTRHNSANSSRETSPIRPKDNSTSSSSTRTPSRTKHSASPSPNRRVSGTGSAVTSAPSSAAVQKAFSQINKPDLQQTTSADQNLDAGDPDRASMPPPRTSRRRSSLTNGTRIPISKTSDSSEVAANISTKRTPITPEDARTSPTKTAFEDGGSGARRPSARNVTGPSTPLETVQESSSVPSTPLKDKADLARPEEPTKSKAYESLQQAVESGSDSGGNKSSESKEETRKASSTTRPPGAILPQKSFTSLNSARGKPGDGSAHNMIVETETVSSIPQVSLGVGAGERGNSNRNDQGGTLRMKPSVETIRPRKEKKRTVRKATNVPGVASSKADIFEAKVASAIDDADVSDSDETFVYESNPPEPLPPRRYHSRTPSTTSMASQAEQFANRSRLAPRDGNGVTVKRSMKFTNNYNSNLDSDLGDVDQRSVSGRGDNNTHSTRHHHIGRHGRGGGYPSLFDSDSPFPPQGPPPRSPRHYIGNGFRQSRRGFTPRSNPNYRTLGGPKSMSDEYVDDFDADGADDERTPLVPSSYRMSRNRNGRRPGSASMRQMEYIERQRNCFSRYGGCIIASFLILILVGGAATFFAALTRPLLEIEVTKLSNVLASQQEIIVDVHISAVNPNIFPISIAKMDADIFAKSRYVGSDKFWREHGPHPEDFPRVERSNLRARLAQLVRSPLSESSDIVSSSGNVDHGTDPIPDPSDPSGDALSMLLGRVFKFESPIIFDPSPWRRTPSTSVGEIRLPKPGNKTEEGGSARWEKVLQHPFELIVRGEVKYSLPLMSSMRSAPVNAKIQVSPNDDGNNDSKPDIPENGTYHTNVARSSVHAAASLLLA</sequence>
<feature type="compositionally biased region" description="Acidic residues" evidence="1">
    <location>
        <begin position="579"/>
        <end position="590"/>
    </location>
</feature>
<dbReference type="GeneID" id="55993686"/>
<dbReference type="AlphaFoldDB" id="A0A7H8R085"/>
<dbReference type="PANTHER" id="PTHR28258">
    <property type="entry name" value="VACUOLAR SEGREGATION PROTEIN 7"/>
    <property type="match status" value="1"/>
</dbReference>
<dbReference type="RefSeq" id="XP_035345239.1">
    <property type="nucleotide sequence ID" value="XM_035489346.1"/>
</dbReference>
<name>A0A7H8R085_TALRU</name>
<dbReference type="EMBL" id="CP055900">
    <property type="protein sequence ID" value="QKX59061.1"/>
    <property type="molecule type" value="Genomic_DNA"/>
</dbReference>
<keyword evidence="2" id="KW-0472">Membrane</keyword>